<keyword evidence="2" id="KW-1185">Reference proteome</keyword>
<gene>
    <name evidence="1" type="ORF">GGR32_001146</name>
</gene>
<sequence length="206" mass="24614">MKIITYLICVFTLGLTAQNPRNFKFEDSTTINNYINEQQLAFLTEDIYILKTIEDYKTYTSEGNLVSPVIFVFNEKGEFTEYINFYNAEKKLSNLKRLRKKKSKNSPDFKYWEEKIVSLKTNQVYTHNQTGYIFVLSWGIHWNKIKSAKLISKWYEVLLRQKENNPDIQLILLNTDLQNSWDISQETKDWMLEQVNNPENIRDNQR</sequence>
<reference evidence="1 2" key="1">
    <citation type="submission" date="2020-08" db="EMBL/GenBank/DDBJ databases">
        <title>Genomic Encyclopedia of Type Strains, Phase IV (KMG-IV): sequencing the most valuable type-strain genomes for metagenomic binning, comparative biology and taxonomic classification.</title>
        <authorList>
            <person name="Goeker M."/>
        </authorList>
    </citation>
    <scope>NUCLEOTIDE SEQUENCE [LARGE SCALE GENOMIC DNA]</scope>
    <source>
        <strain evidence="1 2">DSM 29568</strain>
    </source>
</reference>
<protein>
    <submittedName>
        <fullName evidence="1">Uncharacterized protein</fullName>
    </submittedName>
</protein>
<dbReference type="EMBL" id="JACIFO010000004">
    <property type="protein sequence ID" value="MBB4118855.1"/>
    <property type="molecule type" value="Genomic_DNA"/>
</dbReference>
<evidence type="ECO:0000313" key="1">
    <source>
        <dbReference type="EMBL" id="MBB4118855.1"/>
    </source>
</evidence>
<name>A0A840EP29_9FLAO</name>
<accession>A0A840EP29</accession>
<comment type="caution">
    <text evidence="1">The sequence shown here is derived from an EMBL/GenBank/DDBJ whole genome shotgun (WGS) entry which is preliminary data.</text>
</comment>
<dbReference type="RefSeq" id="WP_183477216.1">
    <property type="nucleotide sequence ID" value="NZ_JACIFO010000004.1"/>
</dbReference>
<organism evidence="1 2">
    <name type="scientific">Mesonia hippocampi</name>
    <dbReference type="NCBI Taxonomy" id="1628250"/>
    <lineage>
        <taxon>Bacteria</taxon>
        <taxon>Pseudomonadati</taxon>
        <taxon>Bacteroidota</taxon>
        <taxon>Flavobacteriia</taxon>
        <taxon>Flavobacteriales</taxon>
        <taxon>Flavobacteriaceae</taxon>
        <taxon>Mesonia</taxon>
    </lineage>
</organism>
<evidence type="ECO:0000313" key="2">
    <source>
        <dbReference type="Proteomes" id="UP000553034"/>
    </source>
</evidence>
<dbReference type="AlphaFoldDB" id="A0A840EP29"/>
<proteinExistence type="predicted"/>
<dbReference type="Proteomes" id="UP000553034">
    <property type="component" value="Unassembled WGS sequence"/>
</dbReference>